<proteinExistence type="predicted"/>
<evidence type="ECO:0008006" key="3">
    <source>
        <dbReference type="Google" id="ProtNLM"/>
    </source>
</evidence>
<gene>
    <name evidence="1" type="ORF">LSG31_00680</name>
</gene>
<accession>A0ABY4CK99</accession>
<organism evidence="1 2">
    <name type="scientific">Fodinisporobacter ferrooxydans</name>
    <dbReference type="NCBI Taxonomy" id="2901836"/>
    <lineage>
        <taxon>Bacteria</taxon>
        <taxon>Bacillati</taxon>
        <taxon>Bacillota</taxon>
        <taxon>Bacilli</taxon>
        <taxon>Bacillales</taxon>
        <taxon>Alicyclobacillaceae</taxon>
        <taxon>Fodinisporobacter</taxon>
    </lineage>
</organism>
<keyword evidence="2" id="KW-1185">Reference proteome</keyword>
<dbReference type="EMBL" id="CP089291">
    <property type="protein sequence ID" value="UOF90833.1"/>
    <property type="molecule type" value="Genomic_DNA"/>
</dbReference>
<dbReference type="RefSeq" id="WP_347437529.1">
    <property type="nucleotide sequence ID" value="NZ_CP089291.1"/>
</dbReference>
<dbReference type="Proteomes" id="UP000830167">
    <property type="component" value="Chromosome"/>
</dbReference>
<reference evidence="1" key="1">
    <citation type="submission" date="2021-12" db="EMBL/GenBank/DDBJ databases">
        <title>Alicyclobacillaceae gen. nov., sp. nov., isolated from chalcocite enrichment system.</title>
        <authorList>
            <person name="Jiang Z."/>
        </authorList>
    </citation>
    <scope>NUCLEOTIDE SEQUENCE</scope>
    <source>
        <strain evidence="1">MYW30-H2</strain>
    </source>
</reference>
<sequence>MTQQELAELKAQIKSELLQEMEQERQTRSAWDRVRHAMQERLADLDPGKRHKIISGMSPLIRYALGLKRAVNMTDDLAPHAIDIANQILDLIVAESQEHSKTA</sequence>
<evidence type="ECO:0000313" key="2">
    <source>
        <dbReference type="Proteomes" id="UP000830167"/>
    </source>
</evidence>
<name>A0ABY4CK99_9BACL</name>
<evidence type="ECO:0000313" key="1">
    <source>
        <dbReference type="EMBL" id="UOF90833.1"/>
    </source>
</evidence>
<protein>
    <recommendedName>
        <fullName evidence="3">Tetrapyrrole biosynthesis glutamyl-tRNA reductase dimerisation domain-containing protein</fullName>
    </recommendedName>
</protein>